<gene>
    <name evidence="4" type="ORF">UFOVP1666_77</name>
    <name evidence="1" type="ORF">UFOVP867_32</name>
    <name evidence="2" type="ORF">UFOVP913_166</name>
    <name evidence="3" type="ORF">UFOVP993_22</name>
</gene>
<evidence type="ECO:0000313" key="2">
    <source>
        <dbReference type="EMBL" id="CAB4171013.1"/>
    </source>
</evidence>
<organism evidence="4">
    <name type="scientific">uncultured Caudovirales phage</name>
    <dbReference type="NCBI Taxonomy" id="2100421"/>
    <lineage>
        <taxon>Viruses</taxon>
        <taxon>Duplodnaviria</taxon>
        <taxon>Heunggongvirae</taxon>
        <taxon>Uroviricota</taxon>
        <taxon>Caudoviricetes</taxon>
        <taxon>Peduoviridae</taxon>
        <taxon>Maltschvirus</taxon>
        <taxon>Maltschvirus maltsch</taxon>
    </lineage>
</organism>
<reference evidence="4" key="1">
    <citation type="submission" date="2020-05" db="EMBL/GenBank/DDBJ databases">
        <authorList>
            <person name="Chiriac C."/>
            <person name="Salcher M."/>
            <person name="Ghai R."/>
            <person name="Kavagutti S V."/>
        </authorList>
    </citation>
    <scope>NUCLEOTIDE SEQUENCE</scope>
</reference>
<dbReference type="EMBL" id="LR796944">
    <property type="protein sequence ID" value="CAB4176345.1"/>
    <property type="molecule type" value="Genomic_DNA"/>
</dbReference>
<evidence type="ECO:0000313" key="3">
    <source>
        <dbReference type="EMBL" id="CAB4176345.1"/>
    </source>
</evidence>
<evidence type="ECO:0000313" key="1">
    <source>
        <dbReference type="EMBL" id="CAB4167618.1"/>
    </source>
</evidence>
<dbReference type="EMBL" id="LR796815">
    <property type="protein sequence ID" value="CAB4167618.1"/>
    <property type="molecule type" value="Genomic_DNA"/>
</dbReference>
<evidence type="ECO:0000313" key="4">
    <source>
        <dbReference type="EMBL" id="CAB4223034.1"/>
    </source>
</evidence>
<dbReference type="EMBL" id="LR797534">
    <property type="protein sequence ID" value="CAB4223034.1"/>
    <property type="molecule type" value="Genomic_DNA"/>
</dbReference>
<accession>A0A6J5T846</accession>
<protein>
    <submittedName>
        <fullName evidence="4">Uncharacterized protein</fullName>
    </submittedName>
</protein>
<dbReference type="EMBL" id="LR796858">
    <property type="protein sequence ID" value="CAB4171013.1"/>
    <property type="molecule type" value="Genomic_DNA"/>
</dbReference>
<sequence length="126" mass="14316">MALYILKSTNFEQIFGTGIPGVTGYLPPKPDVFIIGQRPDCSEFLAISYTVYEGLDKQEEVPEGFDFTYCQDWGLIINDAIIYRVEQDLRAKAYPSIPDQLDVIFHSGIDAWKDSIQSVKDKYPKV</sequence>
<proteinExistence type="predicted"/>
<name>A0A6J5T846_9CAUD</name>